<proteinExistence type="predicted"/>
<accession>M4BYE0</accession>
<evidence type="ECO:0000313" key="1">
    <source>
        <dbReference type="EnsemblProtists" id="HpaP811588"/>
    </source>
</evidence>
<reference evidence="2" key="1">
    <citation type="journal article" date="2010" name="Science">
        <title>Signatures of adaptation to obligate biotrophy in the Hyaloperonospora arabidopsidis genome.</title>
        <authorList>
            <person name="Baxter L."/>
            <person name="Tripathy S."/>
            <person name="Ishaque N."/>
            <person name="Boot N."/>
            <person name="Cabral A."/>
            <person name="Kemen E."/>
            <person name="Thines M."/>
            <person name="Ah-Fong A."/>
            <person name="Anderson R."/>
            <person name="Badejoko W."/>
            <person name="Bittner-Eddy P."/>
            <person name="Boore J.L."/>
            <person name="Chibucos M.C."/>
            <person name="Coates M."/>
            <person name="Dehal P."/>
            <person name="Delehaunty K."/>
            <person name="Dong S."/>
            <person name="Downton P."/>
            <person name="Dumas B."/>
            <person name="Fabro G."/>
            <person name="Fronick C."/>
            <person name="Fuerstenberg S.I."/>
            <person name="Fulton L."/>
            <person name="Gaulin E."/>
            <person name="Govers F."/>
            <person name="Hughes L."/>
            <person name="Humphray S."/>
            <person name="Jiang R.H."/>
            <person name="Judelson H."/>
            <person name="Kamoun S."/>
            <person name="Kyung K."/>
            <person name="Meijer H."/>
            <person name="Minx P."/>
            <person name="Morris P."/>
            <person name="Nelson J."/>
            <person name="Phuntumart V."/>
            <person name="Qutob D."/>
            <person name="Rehmany A."/>
            <person name="Rougon-Cardoso A."/>
            <person name="Ryden P."/>
            <person name="Torto-Alalibo T."/>
            <person name="Studholme D."/>
            <person name="Wang Y."/>
            <person name="Win J."/>
            <person name="Wood J."/>
            <person name="Clifton S.W."/>
            <person name="Rogers J."/>
            <person name="Van den Ackerveken G."/>
            <person name="Jones J.D."/>
            <person name="McDowell J.M."/>
            <person name="Beynon J."/>
            <person name="Tyler B.M."/>
        </authorList>
    </citation>
    <scope>NUCLEOTIDE SEQUENCE [LARGE SCALE GENOMIC DNA]</scope>
    <source>
        <strain evidence="2">Emoy2</strain>
    </source>
</reference>
<dbReference type="HOGENOM" id="CLU_2890553_0_0_1"/>
<dbReference type="InParanoid" id="M4BYE0"/>
<dbReference type="Proteomes" id="UP000011713">
    <property type="component" value="Unassembled WGS sequence"/>
</dbReference>
<protein>
    <submittedName>
        <fullName evidence="1">Uncharacterized protein</fullName>
    </submittedName>
</protein>
<organism evidence="1 2">
    <name type="scientific">Hyaloperonospora arabidopsidis (strain Emoy2)</name>
    <name type="common">Downy mildew agent</name>
    <name type="synonym">Peronospora arabidopsidis</name>
    <dbReference type="NCBI Taxonomy" id="559515"/>
    <lineage>
        <taxon>Eukaryota</taxon>
        <taxon>Sar</taxon>
        <taxon>Stramenopiles</taxon>
        <taxon>Oomycota</taxon>
        <taxon>Peronosporomycetes</taxon>
        <taxon>Peronosporales</taxon>
        <taxon>Peronosporaceae</taxon>
        <taxon>Hyaloperonospora</taxon>
    </lineage>
</organism>
<keyword evidence="2" id="KW-1185">Reference proteome</keyword>
<sequence length="63" mass="7439">MGRVVNFYKQYRQPIIAHTEEKHPKNLPSIEWWVITYAVAIAIEEINIMFAKLQSRLLLVAQQ</sequence>
<dbReference type="AlphaFoldDB" id="M4BYE0"/>
<dbReference type="EnsemblProtists" id="HpaT811588">
    <property type="protein sequence ID" value="HpaP811588"/>
    <property type="gene ID" value="HpaG811588"/>
</dbReference>
<dbReference type="VEuPathDB" id="FungiDB:HpaG811588"/>
<name>M4BYE0_HYAAE</name>
<dbReference type="EMBL" id="JH598042">
    <property type="status" value="NOT_ANNOTATED_CDS"/>
    <property type="molecule type" value="Genomic_DNA"/>
</dbReference>
<reference evidence="1" key="2">
    <citation type="submission" date="2015-06" db="UniProtKB">
        <authorList>
            <consortium name="EnsemblProtists"/>
        </authorList>
    </citation>
    <scope>IDENTIFICATION</scope>
    <source>
        <strain evidence="1">Emoy2</strain>
    </source>
</reference>
<evidence type="ECO:0000313" key="2">
    <source>
        <dbReference type="Proteomes" id="UP000011713"/>
    </source>
</evidence>